<proteinExistence type="predicted"/>
<reference evidence="1" key="1">
    <citation type="journal article" date="2015" name="Nature">
        <title>Complex archaea that bridge the gap between prokaryotes and eukaryotes.</title>
        <authorList>
            <person name="Spang A."/>
            <person name="Saw J.H."/>
            <person name="Jorgensen S.L."/>
            <person name="Zaremba-Niedzwiedzka K."/>
            <person name="Martijn J."/>
            <person name="Lind A.E."/>
            <person name="van Eijk R."/>
            <person name="Schleper C."/>
            <person name="Guy L."/>
            <person name="Ettema T.J."/>
        </authorList>
    </citation>
    <scope>NUCLEOTIDE SEQUENCE</scope>
</reference>
<comment type="caution">
    <text evidence="1">The sequence shown here is derived from an EMBL/GenBank/DDBJ whole genome shotgun (WGS) entry which is preliminary data.</text>
</comment>
<sequence>MKITDRVNSIDNVESAFWDGRQNKLTIYYHGDKETIKVKAAHALRQADVIDAIDNILLIEA</sequence>
<accession>A0A0F9RS60</accession>
<dbReference type="EMBL" id="LAZR01000732">
    <property type="protein sequence ID" value="KKN59265.1"/>
    <property type="molecule type" value="Genomic_DNA"/>
</dbReference>
<name>A0A0F9RS60_9ZZZZ</name>
<organism evidence="1">
    <name type="scientific">marine sediment metagenome</name>
    <dbReference type="NCBI Taxonomy" id="412755"/>
    <lineage>
        <taxon>unclassified sequences</taxon>
        <taxon>metagenomes</taxon>
        <taxon>ecological metagenomes</taxon>
    </lineage>
</organism>
<evidence type="ECO:0000313" key="1">
    <source>
        <dbReference type="EMBL" id="KKN59265.1"/>
    </source>
</evidence>
<protein>
    <submittedName>
        <fullName evidence="1">Uncharacterized protein</fullName>
    </submittedName>
</protein>
<gene>
    <name evidence="1" type="ORF">LCGC14_0543640</name>
</gene>
<dbReference type="AlphaFoldDB" id="A0A0F9RS60"/>